<feature type="signal peptide" evidence="1">
    <location>
        <begin position="1"/>
        <end position="17"/>
    </location>
</feature>
<evidence type="ECO:0000313" key="3">
    <source>
        <dbReference type="Proteomes" id="UP000191144"/>
    </source>
</evidence>
<dbReference type="AlphaFoldDB" id="A0A1G4JU03"/>
<dbReference type="Pfam" id="PF17330">
    <property type="entry name" value="SWC7"/>
    <property type="match status" value="1"/>
</dbReference>
<evidence type="ECO:0000256" key="1">
    <source>
        <dbReference type="SAM" id="SignalP"/>
    </source>
</evidence>
<evidence type="ECO:0000313" key="2">
    <source>
        <dbReference type="EMBL" id="SCU94415.1"/>
    </source>
</evidence>
<accession>A0A1G4JU03</accession>
<sequence>MALKSNVALLLLQLVLYRQQEFSHNDTGAKLNELLVNPVVDEIVLDRFTNHRLVKLYAPELVKVRLRALKKEVNDLFSAGLPDKNMPVTVITLANHFYYTRVKELEQDQIPKINEQLRDIDAQLQGSQQQHKIEGS</sequence>
<protein>
    <submittedName>
        <fullName evidence="2">LAME_0F07382g1_1</fullName>
    </submittedName>
</protein>
<name>A0A1G4JU03_9SACH</name>
<keyword evidence="1" id="KW-0732">Signal</keyword>
<dbReference type="OrthoDB" id="4067990at2759"/>
<feature type="chain" id="PRO_5009236190" evidence="1">
    <location>
        <begin position="18"/>
        <end position="136"/>
    </location>
</feature>
<organism evidence="2 3">
    <name type="scientific">Lachancea meyersii CBS 8951</name>
    <dbReference type="NCBI Taxonomy" id="1266667"/>
    <lineage>
        <taxon>Eukaryota</taxon>
        <taxon>Fungi</taxon>
        <taxon>Dikarya</taxon>
        <taxon>Ascomycota</taxon>
        <taxon>Saccharomycotina</taxon>
        <taxon>Saccharomycetes</taxon>
        <taxon>Saccharomycetales</taxon>
        <taxon>Saccharomycetaceae</taxon>
        <taxon>Lachancea</taxon>
    </lineage>
</organism>
<gene>
    <name evidence="2" type="ORF">LAME_0F07382G</name>
</gene>
<dbReference type="InterPro" id="IPR020195">
    <property type="entry name" value="SWR1_Swc7"/>
</dbReference>
<proteinExistence type="predicted"/>
<dbReference type="Proteomes" id="UP000191144">
    <property type="component" value="Chromosome F"/>
</dbReference>
<dbReference type="EMBL" id="LT598477">
    <property type="protein sequence ID" value="SCU94415.1"/>
    <property type="molecule type" value="Genomic_DNA"/>
</dbReference>
<reference evidence="3" key="1">
    <citation type="submission" date="2016-03" db="EMBL/GenBank/DDBJ databases">
        <authorList>
            <person name="Devillers Hugo."/>
        </authorList>
    </citation>
    <scope>NUCLEOTIDE SEQUENCE [LARGE SCALE GENOMIC DNA]</scope>
</reference>
<keyword evidence="3" id="KW-1185">Reference proteome</keyword>